<dbReference type="GO" id="GO:0008234">
    <property type="term" value="F:cysteine-type peptidase activity"/>
    <property type="evidence" value="ECO:0007669"/>
    <property type="project" value="UniProtKB-KW"/>
</dbReference>
<evidence type="ECO:0000313" key="4">
    <source>
        <dbReference type="RefSeq" id="XP_035671678.1"/>
    </source>
</evidence>
<dbReference type="SUPFAM" id="SSF54001">
    <property type="entry name" value="Cysteine proteinases"/>
    <property type="match status" value="1"/>
</dbReference>
<name>A0A9J7KXS9_BRAFL</name>
<gene>
    <name evidence="4" type="primary">LOC118412771</name>
</gene>
<sequence>MEGDGNCFYRAVSFHIFGTQEYHAVLRQRMIEYMSTMSEDLCSLLLEPGQTMEKFLSGECHPEGPPANLGTWATQVEIEAMSLLLGRCIFVYASSSQKIMLEHIADGTQLEKRREAARGLGKNQSNLISASCRRTWQIAASFAKF</sequence>
<organism evidence="3 4">
    <name type="scientific">Branchiostoma floridae</name>
    <name type="common">Florida lancelet</name>
    <name type="synonym">Amphioxus</name>
    <dbReference type="NCBI Taxonomy" id="7739"/>
    <lineage>
        <taxon>Eukaryota</taxon>
        <taxon>Metazoa</taxon>
        <taxon>Chordata</taxon>
        <taxon>Cephalochordata</taxon>
        <taxon>Leptocardii</taxon>
        <taxon>Amphioxiformes</taxon>
        <taxon>Branchiostomatidae</taxon>
        <taxon>Branchiostoma</taxon>
    </lineage>
</organism>
<evidence type="ECO:0000256" key="1">
    <source>
        <dbReference type="ARBA" id="ARBA00022807"/>
    </source>
</evidence>
<dbReference type="InterPro" id="IPR003323">
    <property type="entry name" value="OTU_dom"/>
</dbReference>
<accession>A0A9J7KXS9</accession>
<dbReference type="Gene3D" id="3.90.70.80">
    <property type="match status" value="1"/>
</dbReference>
<proteinExistence type="predicted"/>
<dbReference type="InterPro" id="IPR050704">
    <property type="entry name" value="Peptidase_C85-like"/>
</dbReference>
<dbReference type="RefSeq" id="XP_035671678.1">
    <property type="nucleotide sequence ID" value="XM_035815785.1"/>
</dbReference>
<keyword evidence="1" id="KW-0378">Hydrolase</keyword>
<keyword evidence="1" id="KW-0645">Protease</keyword>
<dbReference type="Proteomes" id="UP000001554">
    <property type="component" value="Chromosome 4"/>
</dbReference>
<dbReference type="PROSITE" id="PS50802">
    <property type="entry name" value="OTU"/>
    <property type="match status" value="1"/>
</dbReference>
<feature type="domain" description="OTU" evidence="2">
    <location>
        <begin position="1"/>
        <end position="110"/>
    </location>
</feature>
<reference evidence="4" key="2">
    <citation type="submission" date="2025-08" db="UniProtKB">
        <authorList>
            <consortium name="RefSeq"/>
        </authorList>
    </citation>
    <scope>IDENTIFICATION</scope>
    <source>
        <strain evidence="4">S238N-H82</strain>
        <tissue evidence="4">Testes</tissue>
    </source>
</reference>
<keyword evidence="1" id="KW-0788">Thiol protease</keyword>
<reference evidence="3" key="1">
    <citation type="journal article" date="2020" name="Nat. Ecol. Evol.">
        <title>Deeply conserved synteny resolves early events in vertebrate evolution.</title>
        <authorList>
            <person name="Simakov O."/>
            <person name="Marletaz F."/>
            <person name="Yue J.X."/>
            <person name="O'Connell B."/>
            <person name="Jenkins J."/>
            <person name="Brandt A."/>
            <person name="Calef R."/>
            <person name="Tung C.H."/>
            <person name="Huang T.K."/>
            <person name="Schmutz J."/>
            <person name="Satoh N."/>
            <person name="Yu J.K."/>
            <person name="Putnam N.H."/>
            <person name="Green R.E."/>
            <person name="Rokhsar D.S."/>
        </authorList>
    </citation>
    <scope>NUCLEOTIDE SEQUENCE [LARGE SCALE GENOMIC DNA]</scope>
    <source>
        <strain evidence="3">S238N-H82</strain>
    </source>
</reference>
<dbReference type="KEGG" id="bfo:118412771"/>
<dbReference type="GeneID" id="118412771"/>
<evidence type="ECO:0000313" key="3">
    <source>
        <dbReference type="Proteomes" id="UP000001554"/>
    </source>
</evidence>
<dbReference type="PANTHER" id="PTHR12419">
    <property type="entry name" value="OTU DOMAIN CONTAINING PROTEIN"/>
    <property type="match status" value="1"/>
</dbReference>
<dbReference type="Pfam" id="PF02338">
    <property type="entry name" value="OTU"/>
    <property type="match status" value="1"/>
</dbReference>
<evidence type="ECO:0000259" key="2">
    <source>
        <dbReference type="PROSITE" id="PS50802"/>
    </source>
</evidence>
<dbReference type="InterPro" id="IPR038765">
    <property type="entry name" value="Papain-like_cys_pep_sf"/>
</dbReference>
<dbReference type="AlphaFoldDB" id="A0A9J7KXS9"/>
<protein>
    <submittedName>
        <fullName evidence="4">Uncharacterized protein LOC118412771 isoform X1</fullName>
    </submittedName>
</protein>
<keyword evidence="3" id="KW-1185">Reference proteome</keyword>